<evidence type="ECO:0000259" key="1">
    <source>
        <dbReference type="Pfam" id="PF12680"/>
    </source>
</evidence>
<dbReference type="SUPFAM" id="SSF54427">
    <property type="entry name" value="NTF2-like"/>
    <property type="match status" value="1"/>
</dbReference>
<feature type="domain" description="SnoaL-like" evidence="1">
    <location>
        <begin position="14"/>
        <end position="113"/>
    </location>
</feature>
<name>A0ABN3PZI3_9ACTN</name>
<dbReference type="Gene3D" id="3.10.450.50">
    <property type="match status" value="1"/>
</dbReference>
<evidence type="ECO:0000313" key="2">
    <source>
        <dbReference type="EMBL" id="GAA2609971.1"/>
    </source>
</evidence>
<keyword evidence="3" id="KW-1185">Reference proteome</keyword>
<proteinExistence type="predicted"/>
<evidence type="ECO:0000313" key="3">
    <source>
        <dbReference type="Proteomes" id="UP001501509"/>
    </source>
</evidence>
<gene>
    <name evidence="2" type="ORF">GCM10010411_50460</name>
</gene>
<accession>A0ABN3PZI3</accession>
<dbReference type="RefSeq" id="WP_344544655.1">
    <property type="nucleotide sequence ID" value="NZ_BAAATD010000006.1"/>
</dbReference>
<protein>
    <submittedName>
        <fullName evidence="2">Nuclear transport factor 2 family protein</fullName>
    </submittedName>
</protein>
<dbReference type="InterPro" id="IPR032710">
    <property type="entry name" value="NTF2-like_dom_sf"/>
</dbReference>
<organism evidence="2 3">
    <name type="scientific">Actinomadura fulvescens</name>
    <dbReference type="NCBI Taxonomy" id="46160"/>
    <lineage>
        <taxon>Bacteria</taxon>
        <taxon>Bacillati</taxon>
        <taxon>Actinomycetota</taxon>
        <taxon>Actinomycetes</taxon>
        <taxon>Streptosporangiales</taxon>
        <taxon>Thermomonosporaceae</taxon>
        <taxon>Actinomadura</taxon>
    </lineage>
</organism>
<dbReference type="Proteomes" id="UP001501509">
    <property type="component" value="Unassembled WGS sequence"/>
</dbReference>
<dbReference type="InterPro" id="IPR037401">
    <property type="entry name" value="SnoaL-like"/>
</dbReference>
<reference evidence="2 3" key="1">
    <citation type="journal article" date="2019" name="Int. J. Syst. Evol. Microbiol.">
        <title>The Global Catalogue of Microorganisms (GCM) 10K type strain sequencing project: providing services to taxonomists for standard genome sequencing and annotation.</title>
        <authorList>
            <consortium name="The Broad Institute Genomics Platform"/>
            <consortium name="The Broad Institute Genome Sequencing Center for Infectious Disease"/>
            <person name="Wu L."/>
            <person name="Ma J."/>
        </authorList>
    </citation>
    <scope>NUCLEOTIDE SEQUENCE [LARGE SCALE GENOMIC DNA]</scope>
    <source>
        <strain evidence="2 3">JCM 6833</strain>
    </source>
</reference>
<comment type="caution">
    <text evidence="2">The sequence shown here is derived from an EMBL/GenBank/DDBJ whole genome shotgun (WGS) entry which is preliminary data.</text>
</comment>
<dbReference type="EMBL" id="BAAATD010000006">
    <property type="protein sequence ID" value="GAA2609971.1"/>
    <property type="molecule type" value="Genomic_DNA"/>
</dbReference>
<dbReference type="Pfam" id="PF12680">
    <property type="entry name" value="SnoaL_2"/>
    <property type="match status" value="1"/>
</dbReference>
<sequence length="123" mass="14230">MQRSITRESLETLVRSYYDHVDAGHLEALLALFHDDIEYERQGTPTIVGLPALRAFYESGRVIADGAHRLDQVLSGDDWVAVRGRFEGRLRDGEEVRLRFTDWHHVRDGKIIRRETLFPGRTV</sequence>